<evidence type="ECO:0000256" key="5">
    <source>
        <dbReference type="ARBA" id="ARBA00022989"/>
    </source>
</evidence>
<feature type="transmembrane region" description="Helical" evidence="7">
    <location>
        <begin position="293"/>
        <end position="312"/>
    </location>
</feature>
<gene>
    <name evidence="8" type="ORF">BHAP_0674</name>
</gene>
<reference evidence="8 9" key="1">
    <citation type="journal article" date="2017" name="BMC Genomics">
        <title>Comparative genomic and phylogenomic analyses of the Bifidobacteriaceae family.</title>
        <authorList>
            <person name="Lugli G.A."/>
            <person name="Milani C."/>
            <person name="Turroni F."/>
            <person name="Duranti S."/>
            <person name="Mancabelli L."/>
            <person name="Mangifesta M."/>
            <person name="Ferrario C."/>
            <person name="Modesto M."/>
            <person name="Mattarelli P."/>
            <person name="Jiri K."/>
            <person name="van Sinderen D."/>
            <person name="Ventura M."/>
        </authorList>
    </citation>
    <scope>NUCLEOTIDE SEQUENCE [LARGE SCALE GENOMIC DNA]</scope>
    <source>
        <strain evidence="8 9">DSM 100202</strain>
    </source>
</reference>
<sequence length="486" mass="54248">MNMRKKTKNISFFKAAFIQFASRYVNVFVQLVLTAILARLLSPEEYGIMAGLTVFTSLFAILADMGFGAGIIQYKQLDKHDFGGLFIFSLILATILSVAFLAAGIPIAWFYREPEYAPLCALAAVSVFFNTVNMVPNGILLRNKRFDVIGIRLVATTIIGGVIAVIMAVNGFGTYSLIWNVNITAIAIFLWNIASIRGQISFKQMDMFKPVRLIARYSAYQAGFSIINYFSRNTDHLIIGRFFGSAPLGLYDKAYKLTTYPIQFIPGVLGSVLQPYLSAYQDDKEKLHHYQMLMVKALAITGSWIAGVFILCGREIVLIFYGDQWLACVPLFTILSVSIIFQMVMNVTGGILQSAGRTDLLFRQGLAATTIMLLMLACGSLTGDVTLLTIFVTIAFIGQTFTVAYYTTYKAFDHPISEFLKPVATTLAFTCIPLAPLYTAQTFLNWKTNTIIIDLLIYATIYTTAFAIIFRRQFTLLISFIKQRKK</sequence>
<feature type="transmembrane region" description="Helical" evidence="7">
    <location>
        <begin position="21"/>
        <end position="42"/>
    </location>
</feature>
<evidence type="ECO:0000313" key="9">
    <source>
        <dbReference type="Proteomes" id="UP000216074"/>
    </source>
</evidence>
<evidence type="ECO:0000256" key="4">
    <source>
        <dbReference type="ARBA" id="ARBA00022692"/>
    </source>
</evidence>
<name>A0A261G311_9BIFI</name>
<keyword evidence="9" id="KW-1185">Reference proteome</keyword>
<dbReference type="AlphaFoldDB" id="A0A261G311"/>
<feature type="transmembrane region" description="Helical" evidence="7">
    <location>
        <begin position="84"/>
        <end position="110"/>
    </location>
</feature>
<evidence type="ECO:0000256" key="7">
    <source>
        <dbReference type="SAM" id="Phobius"/>
    </source>
</evidence>
<keyword evidence="6 7" id="KW-0472">Membrane</keyword>
<keyword evidence="3" id="KW-1003">Cell membrane</keyword>
<feature type="transmembrane region" description="Helical" evidence="7">
    <location>
        <begin position="116"/>
        <end position="136"/>
    </location>
</feature>
<dbReference type="RefSeq" id="WP_094729332.1">
    <property type="nucleotide sequence ID" value="NZ_MWWY01000013.1"/>
</dbReference>
<evidence type="ECO:0000256" key="1">
    <source>
        <dbReference type="ARBA" id="ARBA00004651"/>
    </source>
</evidence>
<dbReference type="InterPro" id="IPR050833">
    <property type="entry name" value="Poly_Biosynth_Transport"/>
</dbReference>
<evidence type="ECO:0000256" key="2">
    <source>
        <dbReference type="ARBA" id="ARBA00007430"/>
    </source>
</evidence>
<feature type="transmembrane region" description="Helical" evidence="7">
    <location>
        <begin position="419"/>
        <end position="439"/>
    </location>
</feature>
<dbReference type="PANTHER" id="PTHR30250">
    <property type="entry name" value="PST FAMILY PREDICTED COLANIC ACID TRANSPORTER"/>
    <property type="match status" value="1"/>
</dbReference>
<feature type="transmembrane region" description="Helical" evidence="7">
    <location>
        <begin position="175"/>
        <end position="194"/>
    </location>
</feature>
<dbReference type="PANTHER" id="PTHR30250:SF10">
    <property type="entry name" value="LIPOPOLYSACCHARIDE BIOSYNTHESIS PROTEIN WZXC"/>
    <property type="match status" value="1"/>
</dbReference>
<dbReference type="EMBL" id="MWWY01000013">
    <property type="protein sequence ID" value="OZG65396.1"/>
    <property type="molecule type" value="Genomic_DNA"/>
</dbReference>
<evidence type="ECO:0000313" key="8">
    <source>
        <dbReference type="EMBL" id="OZG65396.1"/>
    </source>
</evidence>
<evidence type="ECO:0000256" key="6">
    <source>
        <dbReference type="ARBA" id="ARBA00023136"/>
    </source>
</evidence>
<feature type="transmembrane region" description="Helical" evidence="7">
    <location>
        <begin position="48"/>
        <end position="72"/>
    </location>
</feature>
<feature type="transmembrane region" description="Helical" evidence="7">
    <location>
        <begin position="148"/>
        <end position="169"/>
    </location>
</feature>
<organism evidence="8 9">
    <name type="scientific">Bifidobacterium hapali</name>
    <dbReference type="NCBI Taxonomy" id="1630172"/>
    <lineage>
        <taxon>Bacteria</taxon>
        <taxon>Bacillati</taxon>
        <taxon>Actinomycetota</taxon>
        <taxon>Actinomycetes</taxon>
        <taxon>Bifidobacteriales</taxon>
        <taxon>Bifidobacteriaceae</taxon>
        <taxon>Bifidobacterium</taxon>
    </lineage>
</organism>
<keyword evidence="4 7" id="KW-0812">Transmembrane</keyword>
<accession>A0A261G311</accession>
<comment type="similarity">
    <text evidence="2">Belongs to the polysaccharide synthase family.</text>
</comment>
<comment type="caution">
    <text evidence="8">The sequence shown here is derived from an EMBL/GenBank/DDBJ whole genome shotgun (WGS) entry which is preliminary data.</text>
</comment>
<feature type="transmembrane region" description="Helical" evidence="7">
    <location>
        <begin position="360"/>
        <end position="382"/>
    </location>
</feature>
<proteinExistence type="inferred from homology"/>
<feature type="transmembrane region" description="Helical" evidence="7">
    <location>
        <begin position="388"/>
        <end position="407"/>
    </location>
</feature>
<dbReference type="Pfam" id="PF13440">
    <property type="entry name" value="Polysacc_synt_3"/>
    <property type="match status" value="1"/>
</dbReference>
<dbReference type="CDD" id="cd13127">
    <property type="entry name" value="MATE_tuaB_like"/>
    <property type="match status" value="1"/>
</dbReference>
<feature type="transmembrane region" description="Helical" evidence="7">
    <location>
        <begin position="324"/>
        <end position="348"/>
    </location>
</feature>
<dbReference type="GO" id="GO:0005886">
    <property type="term" value="C:plasma membrane"/>
    <property type="evidence" value="ECO:0007669"/>
    <property type="project" value="UniProtKB-SubCell"/>
</dbReference>
<protein>
    <submittedName>
        <fullName evidence="8">Lipopolysaccharide biosynthesis protein</fullName>
    </submittedName>
</protein>
<dbReference type="OrthoDB" id="9770347at2"/>
<comment type="subcellular location">
    <subcellularLocation>
        <location evidence="1">Cell membrane</location>
        <topology evidence="1">Multi-pass membrane protein</topology>
    </subcellularLocation>
</comment>
<keyword evidence="5 7" id="KW-1133">Transmembrane helix</keyword>
<dbReference type="Proteomes" id="UP000216074">
    <property type="component" value="Unassembled WGS sequence"/>
</dbReference>
<feature type="transmembrane region" description="Helical" evidence="7">
    <location>
        <begin position="451"/>
        <end position="470"/>
    </location>
</feature>
<evidence type="ECO:0000256" key="3">
    <source>
        <dbReference type="ARBA" id="ARBA00022475"/>
    </source>
</evidence>